<evidence type="ECO:0000259" key="1">
    <source>
        <dbReference type="Pfam" id="PF00551"/>
    </source>
</evidence>
<protein>
    <recommendedName>
        <fullName evidence="1">Formyl transferase N-terminal domain-containing protein</fullName>
    </recommendedName>
</protein>
<evidence type="ECO:0000313" key="3">
    <source>
        <dbReference type="Proteomes" id="UP000627715"/>
    </source>
</evidence>
<dbReference type="Pfam" id="PF00551">
    <property type="entry name" value="Formyl_trans_N"/>
    <property type="match status" value="1"/>
</dbReference>
<dbReference type="InterPro" id="IPR002376">
    <property type="entry name" value="Formyl_transf_N"/>
</dbReference>
<dbReference type="Proteomes" id="UP000627715">
    <property type="component" value="Unassembled WGS sequence"/>
</dbReference>
<feature type="domain" description="Formyl transferase N-terminal" evidence="1">
    <location>
        <begin position="3"/>
        <end position="54"/>
    </location>
</feature>
<dbReference type="AlphaFoldDB" id="A0A916VJQ9"/>
<dbReference type="Gene3D" id="3.40.50.12230">
    <property type="match status" value="1"/>
</dbReference>
<reference evidence="2" key="2">
    <citation type="submission" date="2020-09" db="EMBL/GenBank/DDBJ databases">
        <authorList>
            <person name="Sun Q."/>
            <person name="Zhou Y."/>
        </authorList>
    </citation>
    <scope>NUCLEOTIDE SEQUENCE</scope>
    <source>
        <strain evidence="2">CGMCC 1.15425</strain>
    </source>
</reference>
<keyword evidence="3" id="KW-1185">Reference proteome</keyword>
<evidence type="ECO:0000313" key="2">
    <source>
        <dbReference type="EMBL" id="GFZ77374.1"/>
    </source>
</evidence>
<dbReference type="EMBL" id="BMIY01000008">
    <property type="protein sequence ID" value="GFZ77374.1"/>
    <property type="molecule type" value="Genomic_DNA"/>
</dbReference>
<dbReference type="SUPFAM" id="SSF53328">
    <property type="entry name" value="Formyltransferase"/>
    <property type="match status" value="1"/>
</dbReference>
<comment type="caution">
    <text evidence="2">The sequence shown here is derived from an EMBL/GenBank/DDBJ whole genome shotgun (WGS) entry which is preliminary data.</text>
</comment>
<dbReference type="InterPro" id="IPR036477">
    <property type="entry name" value="Formyl_transf_N_sf"/>
</dbReference>
<sequence>MEEYPGATVHYVDEGEDTGDIIFQDRVNIPIGTKSPERLDQLVGKLGVSLILKALNAIELGHAPRVKQPMESPTSRARNLHLDEHKTVIDWENWPVERVWHVLRGTELWLNAIPQPSGVFRGQRWTIDNYDACSRDTDIPGKIYRIHRRKYVAAAGGRIFLSIDFRIKRMILGFVKHA</sequence>
<reference evidence="2" key="1">
    <citation type="journal article" date="2014" name="Int. J. Syst. Evol. Microbiol.">
        <title>Complete genome sequence of Corynebacterium casei LMG S-19264T (=DSM 44701T), isolated from a smear-ripened cheese.</title>
        <authorList>
            <consortium name="US DOE Joint Genome Institute (JGI-PGF)"/>
            <person name="Walter F."/>
            <person name="Albersmeier A."/>
            <person name="Kalinowski J."/>
            <person name="Ruckert C."/>
        </authorList>
    </citation>
    <scope>NUCLEOTIDE SEQUENCE</scope>
    <source>
        <strain evidence="2">CGMCC 1.15425</strain>
    </source>
</reference>
<proteinExistence type="predicted"/>
<gene>
    <name evidence="2" type="ORF">GCM10011403_20440</name>
</gene>
<accession>A0A916VJQ9</accession>
<organism evidence="2 3">
    <name type="scientific">Pseudohongiella nitratireducens</name>
    <dbReference type="NCBI Taxonomy" id="1768907"/>
    <lineage>
        <taxon>Bacteria</taxon>
        <taxon>Pseudomonadati</taxon>
        <taxon>Pseudomonadota</taxon>
        <taxon>Gammaproteobacteria</taxon>
        <taxon>Pseudomonadales</taxon>
        <taxon>Pseudohongiellaceae</taxon>
        <taxon>Pseudohongiella</taxon>
    </lineage>
</organism>
<name>A0A916VJQ9_9GAMM</name>